<keyword evidence="1" id="KW-1185">Reference proteome</keyword>
<reference evidence="2" key="1">
    <citation type="submission" date="2022-11" db="UniProtKB">
        <authorList>
            <consortium name="WormBaseParasite"/>
        </authorList>
    </citation>
    <scope>IDENTIFICATION</scope>
</reference>
<dbReference type="Proteomes" id="UP000887565">
    <property type="component" value="Unplaced"/>
</dbReference>
<accession>A0A915IPH7</accession>
<proteinExistence type="predicted"/>
<sequence>MIFEQTCLVLQGGLSSICSGDTDTTTSVQSAISHYSNSQVSKHKNILIRITARMFRSIPLDLFSITFEFSHFDVLDGSKLLLAKISKSSANSSSKFLPFEGSPVDSAMQLRYFLNEELHDGLTNCCEEGQKFVWQMTVSDLKFLQSIRAILGDRLLLGQGLL</sequence>
<dbReference type="WBParaSite" id="nRc.2.0.1.t16093-RA">
    <property type="protein sequence ID" value="nRc.2.0.1.t16093-RA"/>
    <property type="gene ID" value="nRc.2.0.1.g16093"/>
</dbReference>
<name>A0A915IPH7_ROMCU</name>
<organism evidence="1 2">
    <name type="scientific">Romanomermis culicivorax</name>
    <name type="common">Nematode worm</name>
    <dbReference type="NCBI Taxonomy" id="13658"/>
    <lineage>
        <taxon>Eukaryota</taxon>
        <taxon>Metazoa</taxon>
        <taxon>Ecdysozoa</taxon>
        <taxon>Nematoda</taxon>
        <taxon>Enoplea</taxon>
        <taxon>Dorylaimia</taxon>
        <taxon>Mermithida</taxon>
        <taxon>Mermithoidea</taxon>
        <taxon>Mermithidae</taxon>
        <taxon>Romanomermis</taxon>
    </lineage>
</organism>
<evidence type="ECO:0000313" key="1">
    <source>
        <dbReference type="Proteomes" id="UP000887565"/>
    </source>
</evidence>
<dbReference type="AlphaFoldDB" id="A0A915IPH7"/>
<protein>
    <submittedName>
        <fullName evidence="2">Uncharacterized protein</fullName>
    </submittedName>
</protein>
<evidence type="ECO:0000313" key="2">
    <source>
        <dbReference type="WBParaSite" id="nRc.2.0.1.t16093-RA"/>
    </source>
</evidence>